<dbReference type="EMBL" id="FQXB01000004">
    <property type="protein sequence ID" value="SHH24817.1"/>
    <property type="molecule type" value="Genomic_DNA"/>
</dbReference>
<evidence type="ECO:0000256" key="3">
    <source>
        <dbReference type="ARBA" id="ARBA00022643"/>
    </source>
</evidence>
<gene>
    <name evidence="6" type="ORF">SAMN05444003_2549</name>
</gene>
<dbReference type="Pfam" id="PF12766">
    <property type="entry name" value="Pyridox_oxase_2"/>
    <property type="match status" value="1"/>
</dbReference>
<dbReference type="AlphaFoldDB" id="A0A1M5REN6"/>
<keyword evidence="7" id="KW-1185">Reference proteome</keyword>
<evidence type="ECO:0000259" key="5">
    <source>
        <dbReference type="Pfam" id="PF12766"/>
    </source>
</evidence>
<dbReference type="RefSeq" id="WP_072901660.1">
    <property type="nucleotide sequence ID" value="NZ_FQXB01000004.1"/>
</dbReference>
<feature type="domain" description="Pyridoxamine 5'-phosphate oxidase Alr4036 family FMN-binding" evidence="5">
    <location>
        <begin position="24"/>
        <end position="102"/>
    </location>
</feature>
<comment type="cofactor">
    <cofactor evidence="1">
        <name>FMN</name>
        <dbReference type="ChEBI" id="CHEBI:58210"/>
    </cofactor>
</comment>
<proteinExistence type="predicted"/>
<dbReference type="SUPFAM" id="SSF50475">
    <property type="entry name" value="FMN-binding split barrel"/>
    <property type="match status" value="1"/>
</dbReference>
<dbReference type="GO" id="GO:0004733">
    <property type="term" value="F:pyridoxamine phosphate oxidase activity"/>
    <property type="evidence" value="ECO:0007669"/>
    <property type="project" value="InterPro"/>
</dbReference>
<evidence type="ECO:0000313" key="7">
    <source>
        <dbReference type="Proteomes" id="UP000184074"/>
    </source>
</evidence>
<dbReference type="PANTHER" id="PTHR10851">
    <property type="entry name" value="PYRIDOXINE-5-PHOSPHATE OXIDASE"/>
    <property type="match status" value="1"/>
</dbReference>
<dbReference type="Proteomes" id="UP000184074">
    <property type="component" value="Unassembled WGS sequence"/>
</dbReference>
<keyword evidence="2" id="KW-0285">Flavoprotein</keyword>
<dbReference type="InterPro" id="IPR012349">
    <property type="entry name" value="Split_barrel_FMN-bd"/>
</dbReference>
<reference evidence="6 7" key="1">
    <citation type="submission" date="2016-11" db="EMBL/GenBank/DDBJ databases">
        <authorList>
            <person name="Jaros S."/>
            <person name="Januszkiewicz K."/>
            <person name="Wedrychowicz H."/>
        </authorList>
    </citation>
    <scope>NUCLEOTIDE SEQUENCE [LARGE SCALE GENOMIC DNA]</scope>
    <source>
        <strain evidence="6 7">DSM 28715</strain>
    </source>
</reference>
<dbReference type="InterPro" id="IPR024624">
    <property type="entry name" value="Pyridox_Oxase_Alr4036_FMN-bd"/>
</dbReference>
<dbReference type="OrthoDB" id="5120525at2"/>
<evidence type="ECO:0000313" key="6">
    <source>
        <dbReference type="EMBL" id="SHH24817.1"/>
    </source>
</evidence>
<dbReference type="PANTHER" id="PTHR10851:SF3">
    <property type="entry name" value="PYRIDOXINE_PYRIDOXAMINE 5'-PHOSPHATE OXIDASE 2"/>
    <property type="match status" value="1"/>
</dbReference>
<organism evidence="6 7">
    <name type="scientific">Cognatiyoonia sediminum</name>
    <dbReference type="NCBI Taxonomy" id="1508389"/>
    <lineage>
        <taxon>Bacteria</taxon>
        <taxon>Pseudomonadati</taxon>
        <taxon>Pseudomonadota</taxon>
        <taxon>Alphaproteobacteria</taxon>
        <taxon>Rhodobacterales</taxon>
        <taxon>Paracoccaceae</taxon>
        <taxon>Cognatiyoonia</taxon>
    </lineage>
</organism>
<dbReference type="Gene3D" id="2.30.110.10">
    <property type="entry name" value="Electron Transport, Fmn-binding Protein, Chain A"/>
    <property type="match status" value="1"/>
</dbReference>
<keyword evidence="4" id="KW-0560">Oxidoreductase</keyword>
<dbReference type="InterPro" id="IPR000659">
    <property type="entry name" value="Pyridox_Oxase"/>
</dbReference>
<evidence type="ECO:0000256" key="4">
    <source>
        <dbReference type="ARBA" id="ARBA00023002"/>
    </source>
</evidence>
<accession>A0A1M5REN6</accession>
<protein>
    <submittedName>
        <fullName evidence="6">Pyridoxamine 5'-phosphate oxidase</fullName>
    </submittedName>
</protein>
<keyword evidence="3" id="KW-0288">FMN</keyword>
<name>A0A1M5REN6_9RHOB</name>
<evidence type="ECO:0000256" key="2">
    <source>
        <dbReference type="ARBA" id="ARBA00022630"/>
    </source>
</evidence>
<evidence type="ECO:0000256" key="1">
    <source>
        <dbReference type="ARBA" id="ARBA00001917"/>
    </source>
</evidence>
<dbReference type="GO" id="GO:0008615">
    <property type="term" value="P:pyridoxine biosynthetic process"/>
    <property type="evidence" value="ECO:0007669"/>
    <property type="project" value="InterPro"/>
</dbReference>
<sequence length="185" mass="20861">MSDWFETKSGLWDMTWAQLDLGVRDASHPCRLVSFSTVSADGLPESRNVVLRKAAADAKFCEVQTDTQSSKIESLKAHPHAALLWWVESLDLQIRMQCGVEILEGPSVDDDWAIVPPSSRVSYGTLPAPGTPIQGALDYEKPPVRERFCVLRCHLEHLDLIHLGRDHRRVAYTQARDWDGQWLSP</sequence>
<dbReference type="GO" id="GO:0010181">
    <property type="term" value="F:FMN binding"/>
    <property type="evidence" value="ECO:0007669"/>
    <property type="project" value="InterPro"/>
</dbReference>
<dbReference type="STRING" id="1508389.SAMN05444003_2549"/>